<dbReference type="OrthoDB" id="7587145at2759"/>
<dbReference type="InterPro" id="IPR006631">
    <property type="entry name" value="DM4_12"/>
</dbReference>
<keyword evidence="1" id="KW-0732">Signal</keyword>
<protein>
    <submittedName>
        <fullName evidence="2">Uncharacterized protein</fullName>
    </submittedName>
</protein>
<keyword evidence="3" id="KW-1185">Reference proteome</keyword>
<gene>
    <name evidence="2" type="ORF">ONB1V03_LOCUS3475</name>
</gene>
<sequence length="212" mass="23573">MKYSVIVFLLTVWLALALAQKSENATESQTNQRQGRFDERKFRFDQDKKELSQFLNTKNIVKTVVKLLFGSTEESSATSRQVLNVLVKFLLEVLDMLKSSFGQRARTSASRGIRDSIDDAAVAGISVVKGYVRSVLTSDEHCIQKHTCEASALASREGRELGYLIAQMGGYASSYLLESQKSVPFSANYEASRQGRNGADCTKLYQTCNEAD</sequence>
<feature type="chain" id="PRO_5036403513" evidence="1">
    <location>
        <begin position="20"/>
        <end position="212"/>
    </location>
</feature>
<dbReference type="PANTHER" id="PTHR41158:SF2">
    <property type="entry name" value="AGAP010294-PA"/>
    <property type="match status" value="1"/>
</dbReference>
<dbReference type="AlphaFoldDB" id="A0A7R9LI82"/>
<dbReference type="Proteomes" id="UP000728032">
    <property type="component" value="Unassembled WGS sequence"/>
</dbReference>
<dbReference type="PANTHER" id="PTHR41158">
    <property type="entry name" value="AGAP010294-PA"/>
    <property type="match status" value="1"/>
</dbReference>
<name>A0A7R9LI82_9ACAR</name>
<reference evidence="2" key="1">
    <citation type="submission" date="2020-11" db="EMBL/GenBank/DDBJ databases">
        <authorList>
            <person name="Tran Van P."/>
        </authorList>
    </citation>
    <scope>NUCLEOTIDE SEQUENCE</scope>
</reference>
<proteinExistence type="predicted"/>
<feature type="signal peptide" evidence="1">
    <location>
        <begin position="1"/>
        <end position="19"/>
    </location>
</feature>
<dbReference type="Pfam" id="PF07841">
    <property type="entry name" value="DM4_12"/>
    <property type="match status" value="1"/>
</dbReference>
<evidence type="ECO:0000313" key="2">
    <source>
        <dbReference type="EMBL" id="CAD7642216.1"/>
    </source>
</evidence>
<organism evidence="2">
    <name type="scientific">Oppiella nova</name>
    <dbReference type="NCBI Taxonomy" id="334625"/>
    <lineage>
        <taxon>Eukaryota</taxon>
        <taxon>Metazoa</taxon>
        <taxon>Ecdysozoa</taxon>
        <taxon>Arthropoda</taxon>
        <taxon>Chelicerata</taxon>
        <taxon>Arachnida</taxon>
        <taxon>Acari</taxon>
        <taxon>Acariformes</taxon>
        <taxon>Sarcoptiformes</taxon>
        <taxon>Oribatida</taxon>
        <taxon>Brachypylina</taxon>
        <taxon>Oppioidea</taxon>
        <taxon>Oppiidae</taxon>
        <taxon>Oppiella</taxon>
    </lineage>
</organism>
<dbReference type="EMBL" id="CAJPVJ010001027">
    <property type="protein sequence ID" value="CAG2163914.1"/>
    <property type="molecule type" value="Genomic_DNA"/>
</dbReference>
<dbReference type="EMBL" id="OC915852">
    <property type="protein sequence ID" value="CAD7642216.1"/>
    <property type="molecule type" value="Genomic_DNA"/>
</dbReference>
<evidence type="ECO:0000256" key="1">
    <source>
        <dbReference type="SAM" id="SignalP"/>
    </source>
</evidence>
<evidence type="ECO:0000313" key="3">
    <source>
        <dbReference type="Proteomes" id="UP000728032"/>
    </source>
</evidence>
<accession>A0A7R9LI82</accession>